<comment type="caution">
    <text evidence="1">The sequence shown here is derived from an EMBL/GenBank/DDBJ whole genome shotgun (WGS) entry which is preliminary data.</text>
</comment>
<dbReference type="Pfam" id="PF26595">
    <property type="entry name" value="A_ENA"/>
    <property type="match status" value="1"/>
</dbReference>
<evidence type="ECO:0000313" key="1">
    <source>
        <dbReference type="EMBL" id="MBP1966979.1"/>
    </source>
</evidence>
<protein>
    <recommendedName>
        <fullName evidence="3">Restriction endonuclease subunit S</fullName>
    </recommendedName>
</protein>
<organism evidence="1 2">
    <name type="scientific">Paenibacillus aceris</name>
    <dbReference type="NCBI Taxonomy" id="869555"/>
    <lineage>
        <taxon>Bacteria</taxon>
        <taxon>Bacillati</taxon>
        <taxon>Bacillota</taxon>
        <taxon>Bacilli</taxon>
        <taxon>Bacillales</taxon>
        <taxon>Paenibacillaceae</taxon>
        <taxon>Paenibacillus</taxon>
    </lineage>
</organism>
<reference evidence="1 2" key="1">
    <citation type="submission" date="2021-03" db="EMBL/GenBank/DDBJ databases">
        <title>Genomic Encyclopedia of Type Strains, Phase IV (KMG-IV): sequencing the most valuable type-strain genomes for metagenomic binning, comparative biology and taxonomic classification.</title>
        <authorList>
            <person name="Goeker M."/>
        </authorList>
    </citation>
    <scope>NUCLEOTIDE SEQUENCE [LARGE SCALE GENOMIC DNA]</scope>
    <source>
        <strain evidence="1 2">DSM 24950</strain>
    </source>
</reference>
<dbReference type="EMBL" id="JAGGKV010000027">
    <property type="protein sequence ID" value="MBP1966979.1"/>
    <property type="molecule type" value="Genomic_DNA"/>
</dbReference>
<dbReference type="RefSeq" id="WP_167068095.1">
    <property type="nucleotide sequence ID" value="NZ_JAAOZR010000094.1"/>
</dbReference>
<evidence type="ECO:0008006" key="3">
    <source>
        <dbReference type="Google" id="ProtNLM"/>
    </source>
</evidence>
<dbReference type="InterPro" id="IPR058705">
    <property type="entry name" value="A_ENA"/>
</dbReference>
<keyword evidence="2" id="KW-1185">Reference proteome</keyword>
<proteinExistence type="predicted"/>
<name>A0ABS4I7S6_9BACL</name>
<accession>A0ABS4I7S6</accession>
<dbReference type="Proteomes" id="UP001519344">
    <property type="component" value="Unassembled WGS sequence"/>
</dbReference>
<sequence>MDRTESYLSILDAMVKIQYNVALILEAKAVHAEKSRNWICNHLSTAAYEDNAAHVKESQNIHAQLLSVIEGVTKMEVAFAKHMGVLLGKGEEASSGGAGGGFGDLFGVGSGMEK</sequence>
<gene>
    <name evidence="1" type="ORF">J2Z65_006240</name>
</gene>
<evidence type="ECO:0000313" key="2">
    <source>
        <dbReference type="Proteomes" id="UP001519344"/>
    </source>
</evidence>